<dbReference type="GO" id="GO:0043531">
    <property type="term" value="F:ADP binding"/>
    <property type="evidence" value="ECO:0007669"/>
    <property type="project" value="InterPro"/>
</dbReference>
<feature type="compositionally biased region" description="Basic and acidic residues" evidence="1">
    <location>
        <begin position="146"/>
        <end position="163"/>
    </location>
</feature>
<protein>
    <recommendedName>
        <fullName evidence="2">Prion-inhibition and propagation HeLo domain-containing protein</fullName>
    </recommendedName>
</protein>
<keyword evidence="4" id="KW-1185">Reference proteome</keyword>
<organism evidence="3 4">
    <name type="scientific">Arthrobotrys musiformis</name>
    <dbReference type="NCBI Taxonomy" id="47236"/>
    <lineage>
        <taxon>Eukaryota</taxon>
        <taxon>Fungi</taxon>
        <taxon>Dikarya</taxon>
        <taxon>Ascomycota</taxon>
        <taxon>Pezizomycotina</taxon>
        <taxon>Orbiliomycetes</taxon>
        <taxon>Orbiliales</taxon>
        <taxon>Orbiliaceae</taxon>
        <taxon>Arthrobotrys</taxon>
    </lineage>
</organism>
<accession>A0AAV9WR99</accession>
<reference evidence="3 4" key="1">
    <citation type="submission" date="2023-08" db="EMBL/GenBank/DDBJ databases">
        <authorList>
            <person name="Palmer J.M."/>
        </authorList>
    </citation>
    <scope>NUCLEOTIDE SEQUENCE [LARGE SCALE GENOMIC DNA]</scope>
    <source>
        <strain evidence="3 4">TWF481</strain>
    </source>
</reference>
<name>A0AAV9WR99_9PEZI</name>
<comment type="caution">
    <text evidence="3">The sequence shown here is derived from an EMBL/GenBank/DDBJ whole genome shotgun (WGS) entry which is preliminary data.</text>
</comment>
<dbReference type="PANTHER" id="PTHR35205">
    <property type="entry name" value="NB-ARC AND TPR DOMAIN PROTEIN"/>
    <property type="match status" value="1"/>
</dbReference>
<dbReference type="Pfam" id="PF14479">
    <property type="entry name" value="HeLo"/>
    <property type="match status" value="2"/>
</dbReference>
<feature type="region of interest" description="Disordered" evidence="1">
    <location>
        <begin position="144"/>
        <end position="163"/>
    </location>
</feature>
<proteinExistence type="predicted"/>
<dbReference type="Gene3D" id="3.40.50.300">
    <property type="entry name" value="P-loop containing nucleotide triphosphate hydrolases"/>
    <property type="match status" value="1"/>
</dbReference>
<dbReference type="EMBL" id="JAVHJL010000001">
    <property type="protein sequence ID" value="KAK6512218.1"/>
    <property type="molecule type" value="Genomic_DNA"/>
</dbReference>
<evidence type="ECO:0000313" key="3">
    <source>
        <dbReference type="EMBL" id="KAK6512218.1"/>
    </source>
</evidence>
<dbReference type="SUPFAM" id="SSF48452">
    <property type="entry name" value="TPR-like"/>
    <property type="match status" value="1"/>
</dbReference>
<evidence type="ECO:0000313" key="4">
    <source>
        <dbReference type="Proteomes" id="UP001370758"/>
    </source>
</evidence>
<dbReference type="SUPFAM" id="SSF52540">
    <property type="entry name" value="P-loop containing nucleoside triphosphate hydrolases"/>
    <property type="match status" value="1"/>
</dbReference>
<dbReference type="InterPro" id="IPR027417">
    <property type="entry name" value="P-loop_NTPase"/>
</dbReference>
<feature type="domain" description="Prion-inhibition and propagation HeLo" evidence="2">
    <location>
        <begin position="207"/>
        <end position="286"/>
    </location>
</feature>
<dbReference type="Proteomes" id="UP001370758">
    <property type="component" value="Unassembled WGS sequence"/>
</dbReference>
<dbReference type="Gene3D" id="1.20.120.1020">
    <property type="entry name" value="Prion-inhibition and propagation, HeLo domain"/>
    <property type="match status" value="2"/>
</dbReference>
<evidence type="ECO:0000256" key="1">
    <source>
        <dbReference type="SAM" id="MobiDB-lite"/>
    </source>
</evidence>
<dbReference type="AlphaFoldDB" id="A0AAV9WR99"/>
<sequence>MSGIEIAGLATAAPGIAHLFIKLAFEGYQLFKDIKLVGRDHLDLQFDFDVQRQRYSDWVERLSNHGGDLAVVIDSQSLRYELVLTCLARIAGMFVEVDRLKRQYGITWAHFQDVDADGEKCQNEEKRHRHYRKYLNLGRSIFHRSQKSESRGSKDVRSLRKRNADKETDCSSIFKTALVLGPFGLPVERERTPFVSRKDTAVDDSESNLSLATCATLREDELDSKVPEIDKRLEQLQNMAEAYQRSLPMYRKLQWKFESKKHMESLIKDLARKIDDLFDLTKNQLRENSYMEVPTMLLNGKPLGTPSDFREFEVHIPTRFQPLDSFCGRQDILDKIAETFRQKEDEEYLQTPPALGPETNSRSSRKVILLHGMGGLGKSAIVSQYAYRYDKKYSTILWIDATNQGSIKDSCVQILSAIIAHYCNKYTVTPRDIFARVAIDLKIPGQIDHNGQLTGDAQESPWNVIRNWLTEENNSQWLLIADGLNGENDSKNLKDVLPTAPHGHIIITSRVCMLKGLDDIAKDPNLAIVEVPILDKQSGVQYLLGRTFDSAVQAVKTAAEKIVDLLGNLPLALAHAVAYIKTKKIDIFIYLERLERDLVNFIGEADDDYEKGVFSGWRLTVKELEQNHPDCVPLLRILSFLSPHGVSKALLTRGIEGMDWLHDEDYDEVDRLNRLDRAVDFLVQYGLVGRIPGVSTKGERTTSFWIHNLVQGWARNNIKNGKLTDVNVDKGSRIRRRQLYELHQKGARDAIRLVGCGVVDIDSNPEQREWVYERENWAHLKLCCEEYIPKYKFENQGVNDGKLGRAMRKLGDWKSRWQEHHAALALAEKAIKVLESTVRVDDSWEHELLLAKQDVAELYARGPAKAPDGHDADKYITEISKRQEELLGANHPRTLFNGTILGLHFARNEKWAEARNMLLDVLKRMKAAVTIEDDDIVYIVTIRTLAFVYVGLCDYAEALGMYTESYKLYLRKKGRTWHSIGILQDMGFCKLTLGDDRDGGLEYLENAVEVAEGTYGLAHPETVDALLYLRQSYLEDEREEVAARADRIYEKLKEAKELGAVVDDLQ</sequence>
<dbReference type="Gene3D" id="1.25.40.10">
    <property type="entry name" value="Tetratricopeptide repeat domain"/>
    <property type="match status" value="1"/>
</dbReference>
<dbReference type="InterPro" id="IPR038305">
    <property type="entry name" value="HeLo_sf"/>
</dbReference>
<dbReference type="PANTHER" id="PTHR35205:SF1">
    <property type="entry name" value="ZU5 DOMAIN-CONTAINING PROTEIN"/>
    <property type="match status" value="1"/>
</dbReference>
<evidence type="ECO:0000259" key="2">
    <source>
        <dbReference type="Pfam" id="PF14479"/>
    </source>
</evidence>
<gene>
    <name evidence="3" type="ORF">TWF481_001109</name>
</gene>
<dbReference type="InterPro" id="IPR029498">
    <property type="entry name" value="HeLo_dom"/>
</dbReference>
<feature type="domain" description="Prion-inhibition and propagation HeLo" evidence="2">
    <location>
        <begin position="8"/>
        <end position="147"/>
    </location>
</feature>
<dbReference type="InterPro" id="IPR011990">
    <property type="entry name" value="TPR-like_helical_dom_sf"/>
</dbReference>